<proteinExistence type="inferred from homology"/>
<dbReference type="STRING" id="335543.Sfum_0003"/>
<feature type="active site" description="Charge relay system" evidence="6">
    <location>
        <position position="116"/>
    </location>
</feature>
<dbReference type="HOGENOM" id="CLU_111016_6_3_7"/>
<name>A0LE55_SYNFM</name>
<dbReference type="InterPro" id="IPR038418">
    <property type="entry name" value="6-PTP_synth/QueD_sf"/>
</dbReference>
<dbReference type="EC" id="4.-.-.-" evidence="5"/>
<dbReference type="GO" id="GO:0070497">
    <property type="term" value="F:6-carboxytetrahydropterin synthase activity"/>
    <property type="evidence" value="ECO:0007669"/>
    <property type="project" value="UniProtKB-EC"/>
</dbReference>
<dbReference type="PANTHER" id="PTHR12589:SF8">
    <property type="entry name" value="6-CARBOXY-5,6,7,8-TETRAHYDROPTERIN SYNTHASE"/>
    <property type="match status" value="1"/>
</dbReference>
<evidence type="ECO:0000256" key="6">
    <source>
        <dbReference type="PIRSR" id="PIRSR006113-1"/>
    </source>
</evidence>
<feature type="binding site" evidence="7">
    <location>
        <position position="18"/>
    </location>
    <ligand>
        <name>Zn(2+)</name>
        <dbReference type="ChEBI" id="CHEBI:29105"/>
    </ligand>
</feature>
<accession>A0LE55</accession>
<evidence type="ECO:0000313" key="9">
    <source>
        <dbReference type="Proteomes" id="UP000001784"/>
    </source>
</evidence>
<gene>
    <name evidence="8" type="ordered locus">Sfum_0003</name>
</gene>
<feature type="active site" description="Charge relay system" evidence="6">
    <location>
        <position position="71"/>
    </location>
</feature>
<reference evidence="8 9" key="1">
    <citation type="submission" date="2006-10" db="EMBL/GenBank/DDBJ databases">
        <title>Complete sequence of Syntrophobacter fumaroxidans MPOB.</title>
        <authorList>
            <consortium name="US DOE Joint Genome Institute"/>
            <person name="Copeland A."/>
            <person name="Lucas S."/>
            <person name="Lapidus A."/>
            <person name="Barry K."/>
            <person name="Detter J.C."/>
            <person name="Glavina del Rio T."/>
            <person name="Hammon N."/>
            <person name="Israni S."/>
            <person name="Pitluck S."/>
            <person name="Goltsman E.G."/>
            <person name="Martinez M."/>
            <person name="Schmutz J."/>
            <person name="Larimer F."/>
            <person name="Land M."/>
            <person name="Hauser L."/>
            <person name="Kyrpides N."/>
            <person name="Kim E."/>
            <person name="Boone D.R."/>
            <person name="Brockman F."/>
            <person name="Culley D."/>
            <person name="Ferry J."/>
            <person name="Gunsalus R."/>
            <person name="McInerney M.J."/>
            <person name="Morrison M."/>
            <person name="Plugge C."/>
            <person name="Rohlin L."/>
            <person name="Scholten J."/>
            <person name="Sieber J."/>
            <person name="Stams A.J.M."/>
            <person name="Worm P."/>
            <person name="Henstra A.M."/>
            <person name="Richardson P."/>
        </authorList>
    </citation>
    <scope>NUCLEOTIDE SEQUENCE [LARGE SCALE GENOMIC DNA]</scope>
    <source>
        <strain evidence="9">DSM 10017 / MPOB</strain>
    </source>
</reference>
<dbReference type="EMBL" id="CP000478">
    <property type="protein sequence ID" value="ABK15707.1"/>
    <property type="molecule type" value="Genomic_DNA"/>
</dbReference>
<dbReference type="InterPro" id="IPR007115">
    <property type="entry name" value="6-PTP_synth/QueD"/>
</dbReference>
<keyword evidence="5 7" id="KW-0479">Metal-binding</keyword>
<keyword evidence="5" id="KW-0456">Lyase</keyword>
<dbReference type="Proteomes" id="UP000001784">
    <property type="component" value="Chromosome"/>
</dbReference>
<dbReference type="Pfam" id="PF01242">
    <property type="entry name" value="PTPS"/>
    <property type="match status" value="1"/>
</dbReference>
<evidence type="ECO:0000256" key="2">
    <source>
        <dbReference type="ARBA" id="ARBA00008900"/>
    </source>
</evidence>
<dbReference type="SUPFAM" id="SSF55620">
    <property type="entry name" value="Tetrahydrobiopterin biosynthesis enzymes-like"/>
    <property type="match status" value="1"/>
</dbReference>
<dbReference type="InParanoid" id="A0LE55"/>
<feature type="binding site" evidence="7">
    <location>
        <position position="31"/>
    </location>
    <ligand>
        <name>Zn(2+)</name>
        <dbReference type="ChEBI" id="CHEBI:29105"/>
    </ligand>
</feature>
<protein>
    <recommendedName>
        <fullName evidence="3 5">6-carboxy-5,6,7,8-tetrahydropterin synthase</fullName>
        <ecNumber evidence="5">4.-.-.-</ecNumber>
    </recommendedName>
</protein>
<comment type="pathway">
    <text evidence="1 5">Purine metabolism; 7-cyano-7-deazaguanine biosynthesis.</text>
</comment>
<comment type="catalytic activity">
    <reaction evidence="4 5">
        <text>7,8-dihydroneopterin 3'-triphosphate + H2O = 6-carboxy-5,6,7,8-tetrahydropterin + triphosphate + acetaldehyde + 2 H(+)</text>
        <dbReference type="Rhea" id="RHEA:27966"/>
        <dbReference type="ChEBI" id="CHEBI:15343"/>
        <dbReference type="ChEBI" id="CHEBI:15377"/>
        <dbReference type="ChEBI" id="CHEBI:15378"/>
        <dbReference type="ChEBI" id="CHEBI:18036"/>
        <dbReference type="ChEBI" id="CHEBI:58462"/>
        <dbReference type="ChEBI" id="CHEBI:61032"/>
        <dbReference type="EC" id="4.1.2.50"/>
    </reaction>
</comment>
<dbReference type="KEGG" id="sfu:Sfum_0003"/>
<keyword evidence="5 7" id="KW-0862">Zinc</keyword>
<evidence type="ECO:0000256" key="5">
    <source>
        <dbReference type="PIRNR" id="PIRNR006113"/>
    </source>
</evidence>
<dbReference type="Gene3D" id="3.30.479.10">
    <property type="entry name" value="6-pyruvoyl tetrahydropterin synthase/QueD"/>
    <property type="match status" value="1"/>
</dbReference>
<organism evidence="8 9">
    <name type="scientific">Syntrophobacter fumaroxidans (strain DSM 10017 / MPOB)</name>
    <dbReference type="NCBI Taxonomy" id="335543"/>
    <lineage>
        <taxon>Bacteria</taxon>
        <taxon>Pseudomonadati</taxon>
        <taxon>Thermodesulfobacteriota</taxon>
        <taxon>Syntrophobacteria</taxon>
        <taxon>Syntrophobacterales</taxon>
        <taxon>Syntrophobacteraceae</taxon>
        <taxon>Syntrophobacter</taxon>
    </lineage>
</organism>
<dbReference type="PIRSF" id="PIRSF006113">
    <property type="entry name" value="PTP_synth"/>
    <property type="match status" value="1"/>
</dbReference>
<dbReference type="AlphaFoldDB" id="A0LE55"/>
<dbReference type="NCBIfam" id="TIGR03367">
    <property type="entry name" value="queuosine_QueD"/>
    <property type="match status" value="1"/>
</dbReference>
<comment type="cofactor">
    <cofactor evidence="5 7">
        <name>Zn(2+)</name>
        <dbReference type="ChEBI" id="CHEBI:29105"/>
    </cofactor>
    <text evidence="5 7">Binds 1 zinc ion per subunit.</text>
</comment>
<sequence>MKNTFYEIKIITDFSAAHHLRDFRGKCENLHGHNWKIEIVLRGTELNEIGVLVDFGEVKQATRALLSEVDHHYLNEIPFFADRNPSSENIARYLFERLAEKFDNDKLRLYRVSAWESDDACATFMRE</sequence>
<dbReference type="UniPathway" id="UPA00391"/>
<feature type="binding site" evidence="7">
    <location>
        <position position="33"/>
    </location>
    <ligand>
        <name>Zn(2+)</name>
        <dbReference type="ChEBI" id="CHEBI:29105"/>
    </ligand>
</feature>
<comment type="similarity">
    <text evidence="2 5">Belongs to the PTPS family. QueD subfamily.</text>
</comment>
<evidence type="ECO:0000313" key="8">
    <source>
        <dbReference type="EMBL" id="ABK15707.1"/>
    </source>
</evidence>
<dbReference type="PANTHER" id="PTHR12589">
    <property type="entry name" value="PYRUVOYL TETRAHYDROBIOPTERIN SYNTHASE"/>
    <property type="match status" value="1"/>
</dbReference>
<dbReference type="FunCoup" id="A0LE55">
    <property type="interactions" value="204"/>
</dbReference>
<dbReference type="GO" id="GO:0046872">
    <property type="term" value="F:metal ion binding"/>
    <property type="evidence" value="ECO:0007669"/>
    <property type="project" value="UniProtKB-KW"/>
</dbReference>
<dbReference type="OrthoDB" id="9804698at2"/>
<evidence type="ECO:0000256" key="3">
    <source>
        <dbReference type="ARBA" id="ARBA00018141"/>
    </source>
</evidence>
<evidence type="ECO:0000256" key="1">
    <source>
        <dbReference type="ARBA" id="ARBA00005061"/>
    </source>
</evidence>
<evidence type="ECO:0000256" key="4">
    <source>
        <dbReference type="ARBA" id="ARBA00048807"/>
    </source>
</evidence>
<evidence type="ECO:0000256" key="7">
    <source>
        <dbReference type="PIRSR" id="PIRSR006113-2"/>
    </source>
</evidence>
<dbReference type="GO" id="GO:0008616">
    <property type="term" value="P:tRNA queuosine(34) biosynthetic process"/>
    <property type="evidence" value="ECO:0007669"/>
    <property type="project" value="UniProtKB-KW"/>
</dbReference>
<dbReference type="eggNOG" id="COG0720">
    <property type="taxonomic scope" value="Bacteria"/>
</dbReference>
<keyword evidence="9" id="KW-1185">Reference proteome</keyword>
<feature type="active site" description="Proton acceptor" evidence="6">
    <location>
        <position position="27"/>
    </location>
</feature>
<keyword evidence="5" id="KW-0671">Queuosine biosynthesis</keyword>
<dbReference type="RefSeq" id="WP_011696880.1">
    <property type="nucleotide sequence ID" value="NC_008554.1"/>
</dbReference>